<dbReference type="Proteomes" id="UP000499080">
    <property type="component" value="Unassembled WGS sequence"/>
</dbReference>
<evidence type="ECO:0000313" key="1">
    <source>
        <dbReference type="EMBL" id="GBN11983.1"/>
    </source>
</evidence>
<evidence type="ECO:0000313" key="2">
    <source>
        <dbReference type="Proteomes" id="UP000499080"/>
    </source>
</evidence>
<dbReference type="AlphaFoldDB" id="A0A4Y2LDH8"/>
<comment type="caution">
    <text evidence="1">The sequence shown here is derived from an EMBL/GenBank/DDBJ whole genome shotgun (WGS) entry which is preliminary data.</text>
</comment>
<keyword evidence="2" id="KW-1185">Reference proteome</keyword>
<proteinExistence type="predicted"/>
<protein>
    <submittedName>
        <fullName evidence="1">Uncharacterized protein</fullName>
    </submittedName>
</protein>
<accession>A0A4Y2LDH8</accession>
<organism evidence="1 2">
    <name type="scientific">Araneus ventricosus</name>
    <name type="common">Orbweaver spider</name>
    <name type="synonym">Epeira ventricosa</name>
    <dbReference type="NCBI Taxonomy" id="182803"/>
    <lineage>
        <taxon>Eukaryota</taxon>
        <taxon>Metazoa</taxon>
        <taxon>Ecdysozoa</taxon>
        <taxon>Arthropoda</taxon>
        <taxon>Chelicerata</taxon>
        <taxon>Arachnida</taxon>
        <taxon>Araneae</taxon>
        <taxon>Araneomorphae</taxon>
        <taxon>Entelegynae</taxon>
        <taxon>Araneoidea</taxon>
        <taxon>Araneidae</taxon>
        <taxon>Araneus</taxon>
    </lineage>
</organism>
<name>A0A4Y2LDH8_ARAVE</name>
<reference evidence="1 2" key="1">
    <citation type="journal article" date="2019" name="Sci. Rep.">
        <title>Orb-weaving spider Araneus ventricosus genome elucidates the spidroin gene catalogue.</title>
        <authorList>
            <person name="Kono N."/>
            <person name="Nakamura H."/>
            <person name="Ohtoshi R."/>
            <person name="Moran D.A.P."/>
            <person name="Shinohara A."/>
            <person name="Yoshida Y."/>
            <person name="Fujiwara M."/>
            <person name="Mori M."/>
            <person name="Tomita M."/>
            <person name="Arakawa K."/>
        </authorList>
    </citation>
    <scope>NUCLEOTIDE SEQUENCE [LARGE SCALE GENOMIC DNA]</scope>
</reference>
<feature type="non-terminal residue" evidence="1">
    <location>
        <position position="43"/>
    </location>
</feature>
<gene>
    <name evidence="1" type="ORF">AVEN_168529_1</name>
</gene>
<feature type="non-terminal residue" evidence="1">
    <location>
        <position position="1"/>
    </location>
</feature>
<sequence length="43" mass="5150">RSNFQRFGGGEPPSYFLQIFLAAKRSHETMKKKILQKERVRRI</sequence>
<dbReference type="EMBL" id="BGPR01005631">
    <property type="protein sequence ID" value="GBN11983.1"/>
    <property type="molecule type" value="Genomic_DNA"/>
</dbReference>